<dbReference type="AlphaFoldDB" id="Q313L2"/>
<gene>
    <name evidence="2" type="ordered locus">Dde_1083</name>
</gene>
<dbReference type="Proteomes" id="UP000002710">
    <property type="component" value="Chromosome"/>
</dbReference>
<accession>Q313L2</accession>
<feature type="region of interest" description="Disordered" evidence="1">
    <location>
        <begin position="109"/>
        <end position="138"/>
    </location>
</feature>
<name>Q313L2_OLEA2</name>
<sequence length="138" mass="14575">MKKQPVPPVSPPAVSGDDAAVVVSLLHPENTAPQPASPCTGQLPVITPVITPAEAAGTGVAARRRDRFTLIHPARSSRQQAVVNSVYGEGPDVPDYDDDTRAELATVFAPHNAAHKQRKSAPFRLSRNRGTAPRQSGS</sequence>
<dbReference type="HOGENOM" id="CLU_1851898_0_0_7"/>
<dbReference type="RefSeq" id="WP_011367115.1">
    <property type="nucleotide sequence ID" value="NC_007519.1"/>
</dbReference>
<dbReference type="EMBL" id="CP000112">
    <property type="protein sequence ID" value="ABB37884.1"/>
    <property type="molecule type" value="Genomic_DNA"/>
</dbReference>
<keyword evidence="3" id="KW-1185">Reference proteome</keyword>
<evidence type="ECO:0000313" key="3">
    <source>
        <dbReference type="Proteomes" id="UP000002710"/>
    </source>
</evidence>
<organism evidence="2 3">
    <name type="scientific">Oleidesulfovibrio alaskensis (strain ATCC BAA-1058 / DSM 17464 / G20)</name>
    <name type="common">Desulfovibrio alaskensis</name>
    <dbReference type="NCBI Taxonomy" id="207559"/>
    <lineage>
        <taxon>Bacteria</taxon>
        <taxon>Pseudomonadati</taxon>
        <taxon>Thermodesulfobacteriota</taxon>
        <taxon>Desulfovibrionia</taxon>
        <taxon>Desulfovibrionales</taxon>
        <taxon>Desulfovibrionaceae</taxon>
        <taxon>Oleidesulfovibrio</taxon>
    </lineage>
</organism>
<dbReference type="KEGG" id="dde:Dde_1083"/>
<reference evidence="2 3" key="1">
    <citation type="journal article" date="2011" name="J. Bacteriol.">
        <title>Complete genome sequence and updated annotation of Desulfovibrio alaskensis G20.</title>
        <authorList>
            <person name="Hauser L.J."/>
            <person name="Land M.L."/>
            <person name="Brown S.D."/>
            <person name="Larimer F."/>
            <person name="Keller K.L."/>
            <person name="Rapp-Giles B.J."/>
            <person name="Price M.N."/>
            <person name="Lin M."/>
            <person name="Bruce D.C."/>
            <person name="Detter J.C."/>
            <person name="Tapia R."/>
            <person name="Han C.S."/>
            <person name="Goodwin L.A."/>
            <person name="Cheng J.F."/>
            <person name="Pitluck S."/>
            <person name="Copeland A."/>
            <person name="Lucas S."/>
            <person name="Nolan M."/>
            <person name="Lapidus A.L."/>
            <person name="Palumbo A.V."/>
            <person name="Wall J.D."/>
        </authorList>
    </citation>
    <scope>NUCLEOTIDE SEQUENCE [LARGE SCALE GENOMIC DNA]</scope>
    <source>
        <strain evidence="3">ATCC BAA 1058 / DSM 17464 / G20</strain>
    </source>
</reference>
<protein>
    <submittedName>
        <fullName evidence="2">Uncharacterized protein</fullName>
    </submittedName>
</protein>
<evidence type="ECO:0000256" key="1">
    <source>
        <dbReference type="SAM" id="MobiDB-lite"/>
    </source>
</evidence>
<proteinExistence type="predicted"/>
<evidence type="ECO:0000313" key="2">
    <source>
        <dbReference type="EMBL" id="ABB37884.1"/>
    </source>
</evidence>